<evidence type="ECO:0000313" key="11">
    <source>
        <dbReference type="Proteomes" id="UP000257559"/>
    </source>
</evidence>
<reference evidence="11" key="1">
    <citation type="submission" date="2018-06" db="EMBL/GenBank/DDBJ databases">
        <authorList>
            <consortium name="Pathogen Informatics"/>
        </authorList>
    </citation>
    <scope>NUCLEOTIDE SEQUENCE [LARGE SCALE GENOMIC DNA]</scope>
    <source>
        <strain evidence="11">NCTC10132</strain>
    </source>
</reference>
<evidence type="ECO:0000256" key="5">
    <source>
        <dbReference type="ARBA" id="ARBA00022741"/>
    </source>
</evidence>
<keyword evidence="4 8" id="KW-0808">Transferase</keyword>
<dbReference type="EC" id="2.7.1.21" evidence="2 8"/>
<comment type="similarity">
    <text evidence="1 9">Belongs to the thymidine kinase family.</text>
</comment>
<dbReference type="Gene3D" id="3.40.50.300">
    <property type="entry name" value="P-loop containing nucleotide triphosphate hydrolases"/>
    <property type="match status" value="1"/>
</dbReference>
<keyword evidence="3 8" id="KW-0237">DNA synthesis</keyword>
<evidence type="ECO:0000256" key="1">
    <source>
        <dbReference type="ARBA" id="ARBA00007587"/>
    </source>
</evidence>
<dbReference type="SUPFAM" id="SSF52540">
    <property type="entry name" value="P-loop containing nucleoside triphosphate hydrolases"/>
    <property type="match status" value="1"/>
</dbReference>
<evidence type="ECO:0000256" key="2">
    <source>
        <dbReference type="ARBA" id="ARBA00012118"/>
    </source>
</evidence>
<dbReference type="GO" id="GO:0005829">
    <property type="term" value="C:cytosol"/>
    <property type="evidence" value="ECO:0007669"/>
    <property type="project" value="TreeGrafter"/>
</dbReference>
<dbReference type="Pfam" id="PF00265">
    <property type="entry name" value="TK"/>
    <property type="match status" value="1"/>
</dbReference>
<evidence type="ECO:0000313" key="10">
    <source>
        <dbReference type="EMBL" id="SYV97291.1"/>
    </source>
</evidence>
<dbReference type="PANTHER" id="PTHR11441:SF0">
    <property type="entry name" value="THYMIDINE KINASE, CYTOSOLIC"/>
    <property type="match status" value="1"/>
</dbReference>
<dbReference type="GO" id="GO:0046104">
    <property type="term" value="P:thymidine metabolic process"/>
    <property type="evidence" value="ECO:0007669"/>
    <property type="project" value="TreeGrafter"/>
</dbReference>
<dbReference type="GO" id="GO:0005524">
    <property type="term" value="F:ATP binding"/>
    <property type="evidence" value="ECO:0007669"/>
    <property type="project" value="UniProtKB-KW"/>
</dbReference>
<protein>
    <recommendedName>
        <fullName evidence="2 8">Thymidine kinase</fullName>
        <ecNumber evidence="2 8">2.7.1.21</ecNumber>
    </recommendedName>
</protein>
<dbReference type="Proteomes" id="UP000257559">
    <property type="component" value="Chromosome"/>
</dbReference>
<accession>A0A3B0QBE9</accession>
<keyword evidence="7 8" id="KW-0067">ATP-binding</keyword>
<evidence type="ECO:0000256" key="9">
    <source>
        <dbReference type="RuleBase" id="RU004165"/>
    </source>
</evidence>
<dbReference type="InterPro" id="IPR027417">
    <property type="entry name" value="P-loop_NTPase"/>
</dbReference>
<keyword evidence="5 8" id="KW-0547">Nucleotide-binding</keyword>
<keyword evidence="6 8" id="KW-0418">Kinase</keyword>
<evidence type="ECO:0000256" key="3">
    <source>
        <dbReference type="ARBA" id="ARBA00022634"/>
    </source>
</evidence>
<keyword evidence="11" id="KW-1185">Reference proteome</keyword>
<dbReference type="PANTHER" id="PTHR11441">
    <property type="entry name" value="THYMIDINE KINASE"/>
    <property type="match status" value="1"/>
</dbReference>
<name>A0A3B0QBE9_9BACT</name>
<organism evidence="10 11">
    <name type="scientific">Mycoplasmopsis edwardii</name>
    <dbReference type="NCBI Taxonomy" id="53558"/>
    <lineage>
        <taxon>Bacteria</taxon>
        <taxon>Bacillati</taxon>
        <taxon>Mycoplasmatota</taxon>
        <taxon>Mycoplasmoidales</taxon>
        <taxon>Metamycoplasmataceae</taxon>
        <taxon>Mycoplasmopsis</taxon>
    </lineage>
</organism>
<dbReference type="EMBL" id="LS991951">
    <property type="protein sequence ID" value="SYV97291.1"/>
    <property type="molecule type" value="Genomic_DNA"/>
</dbReference>
<comment type="catalytic activity">
    <reaction evidence="8">
        <text>thymidine + ATP = dTMP + ADP + H(+)</text>
        <dbReference type="Rhea" id="RHEA:19129"/>
        <dbReference type="ChEBI" id="CHEBI:15378"/>
        <dbReference type="ChEBI" id="CHEBI:17748"/>
        <dbReference type="ChEBI" id="CHEBI:30616"/>
        <dbReference type="ChEBI" id="CHEBI:63528"/>
        <dbReference type="ChEBI" id="CHEBI:456216"/>
        <dbReference type="EC" id="2.7.1.21"/>
    </reaction>
</comment>
<evidence type="ECO:0000256" key="4">
    <source>
        <dbReference type="ARBA" id="ARBA00022679"/>
    </source>
</evidence>
<dbReference type="KEGG" id="medw:NCTC10132_00656"/>
<evidence type="ECO:0000256" key="8">
    <source>
        <dbReference type="RuleBase" id="RU000544"/>
    </source>
</evidence>
<proteinExistence type="inferred from homology"/>
<evidence type="ECO:0000256" key="6">
    <source>
        <dbReference type="ARBA" id="ARBA00022777"/>
    </source>
</evidence>
<feature type="non-terminal residue" evidence="10">
    <location>
        <position position="78"/>
    </location>
</feature>
<dbReference type="GO" id="GO:0004797">
    <property type="term" value="F:thymidine kinase activity"/>
    <property type="evidence" value="ECO:0007669"/>
    <property type="project" value="UniProtKB-EC"/>
</dbReference>
<gene>
    <name evidence="10" type="primary">tdk_1</name>
    <name evidence="10" type="ORF">NCTC10132_00656</name>
</gene>
<evidence type="ECO:0000256" key="7">
    <source>
        <dbReference type="ARBA" id="ARBA00022840"/>
    </source>
</evidence>
<dbReference type="GO" id="GO:0071897">
    <property type="term" value="P:DNA biosynthetic process"/>
    <property type="evidence" value="ECO:0007669"/>
    <property type="project" value="UniProtKB-KW"/>
</dbReference>
<dbReference type="InterPro" id="IPR001267">
    <property type="entry name" value="Thymidine_kinase"/>
</dbReference>
<sequence>MTLKKPEGTLEVITGPMFSGKTEELLKRIKILEIAEIDTLVFKPAFDTRFDETKIVSRTGAKTKAVVIKESKEILEHW</sequence>
<dbReference type="AlphaFoldDB" id="A0A3B0QBE9"/>